<evidence type="ECO:0000313" key="1">
    <source>
        <dbReference type="EMBL" id="SHO60734.1"/>
    </source>
</evidence>
<reference evidence="1 2" key="1">
    <citation type="submission" date="2016-12" db="EMBL/GenBank/DDBJ databases">
        <authorList>
            <person name="Song W.-J."/>
            <person name="Kurnit D.M."/>
        </authorList>
    </citation>
    <scope>NUCLEOTIDE SEQUENCE [LARGE SCALE GENOMIC DNA]</scope>
    <source>
        <strain evidence="1 2">DSM 19599</strain>
    </source>
</reference>
<gene>
    <name evidence="1" type="ORF">SAMN02745172_00396</name>
</gene>
<protein>
    <recommendedName>
        <fullName evidence="3">DUF2849 domain-containing protein</fullName>
    </recommendedName>
</protein>
<accession>A0A1M7Z7B1</accession>
<evidence type="ECO:0008006" key="3">
    <source>
        <dbReference type="Google" id="ProtNLM"/>
    </source>
</evidence>
<evidence type="ECO:0000313" key="2">
    <source>
        <dbReference type="Proteomes" id="UP000186406"/>
    </source>
</evidence>
<dbReference type="STRING" id="1123029.SAMN02745172_00396"/>
<dbReference type="OrthoDB" id="9815695at2"/>
<dbReference type="EMBL" id="FRXO01000001">
    <property type="protein sequence ID" value="SHO60734.1"/>
    <property type="molecule type" value="Genomic_DNA"/>
</dbReference>
<name>A0A1M7Z7B1_9HYPH</name>
<organism evidence="1 2">
    <name type="scientific">Pseudoxanthobacter soli DSM 19599</name>
    <dbReference type="NCBI Taxonomy" id="1123029"/>
    <lineage>
        <taxon>Bacteria</taxon>
        <taxon>Pseudomonadati</taxon>
        <taxon>Pseudomonadota</taxon>
        <taxon>Alphaproteobacteria</taxon>
        <taxon>Hyphomicrobiales</taxon>
        <taxon>Segnochrobactraceae</taxon>
        <taxon>Pseudoxanthobacter</taxon>
    </lineage>
</organism>
<dbReference type="InterPro" id="IPR021270">
    <property type="entry name" value="DUF2849"/>
</dbReference>
<dbReference type="RefSeq" id="WP_073625511.1">
    <property type="nucleotide sequence ID" value="NZ_FRXO01000001.1"/>
</dbReference>
<dbReference type="AlphaFoldDB" id="A0A1M7Z7B1"/>
<keyword evidence="2" id="KW-1185">Reference proteome</keyword>
<sequence length="112" mass="11734">MAPAKPKADLQQIVTANRLSDGLVIFLGAGNVWTENVAEASVLREPAAVEAALEFGKACVAERLLVDPYAVDVTVEADGPVPTRLRERIRAFGPTARTDVENAAPPRAGAAA</sequence>
<dbReference type="Pfam" id="PF11011">
    <property type="entry name" value="DUF2849"/>
    <property type="match status" value="1"/>
</dbReference>
<dbReference type="Proteomes" id="UP000186406">
    <property type="component" value="Unassembled WGS sequence"/>
</dbReference>
<proteinExistence type="predicted"/>